<name>A0AAW2EGF6_9HYME</name>
<gene>
    <name evidence="1" type="ORF">PUN28_018862</name>
</gene>
<proteinExistence type="predicted"/>
<comment type="caution">
    <text evidence="1">The sequence shown here is derived from an EMBL/GenBank/DDBJ whole genome shotgun (WGS) entry which is preliminary data.</text>
</comment>
<dbReference type="Proteomes" id="UP001430953">
    <property type="component" value="Unassembled WGS sequence"/>
</dbReference>
<keyword evidence="2" id="KW-1185">Reference proteome</keyword>
<accession>A0AAW2EGF6</accession>
<organism evidence="1 2">
    <name type="scientific">Cardiocondyla obscurior</name>
    <dbReference type="NCBI Taxonomy" id="286306"/>
    <lineage>
        <taxon>Eukaryota</taxon>
        <taxon>Metazoa</taxon>
        <taxon>Ecdysozoa</taxon>
        <taxon>Arthropoda</taxon>
        <taxon>Hexapoda</taxon>
        <taxon>Insecta</taxon>
        <taxon>Pterygota</taxon>
        <taxon>Neoptera</taxon>
        <taxon>Endopterygota</taxon>
        <taxon>Hymenoptera</taxon>
        <taxon>Apocrita</taxon>
        <taxon>Aculeata</taxon>
        <taxon>Formicoidea</taxon>
        <taxon>Formicidae</taxon>
        <taxon>Myrmicinae</taxon>
        <taxon>Cardiocondyla</taxon>
    </lineage>
</organism>
<evidence type="ECO:0000313" key="2">
    <source>
        <dbReference type="Proteomes" id="UP001430953"/>
    </source>
</evidence>
<reference evidence="1 2" key="1">
    <citation type="submission" date="2023-03" db="EMBL/GenBank/DDBJ databases">
        <title>High recombination rates correlate with genetic variation in Cardiocondyla obscurior ants.</title>
        <authorList>
            <person name="Errbii M."/>
        </authorList>
    </citation>
    <scope>NUCLEOTIDE SEQUENCE [LARGE SCALE GENOMIC DNA]</scope>
    <source>
        <strain evidence="1">Alpha-2009</strain>
        <tissue evidence="1">Whole body</tissue>
    </source>
</reference>
<dbReference type="EMBL" id="JADYXP020000024">
    <property type="protein sequence ID" value="KAL0101341.1"/>
    <property type="molecule type" value="Genomic_DNA"/>
</dbReference>
<dbReference type="AlphaFoldDB" id="A0AAW2EGF6"/>
<protein>
    <submittedName>
        <fullName evidence="1">Uncharacterized protein</fullName>
    </submittedName>
</protein>
<evidence type="ECO:0000313" key="1">
    <source>
        <dbReference type="EMBL" id="KAL0101341.1"/>
    </source>
</evidence>
<sequence>MLGEALFACLLGRQEREVRCTCRARAHISRALSSSIKRLVSRECCLGRSGPCQPGHAKILLPEELIASS</sequence>